<comment type="caution">
    <text evidence="1">The sequence shown here is derived from an EMBL/GenBank/DDBJ whole genome shotgun (WGS) entry which is preliminary data.</text>
</comment>
<dbReference type="Pfam" id="PF07152">
    <property type="entry name" value="YaeQ"/>
    <property type="match status" value="1"/>
</dbReference>
<dbReference type="InterPro" id="IPR011335">
    <property type="entry name" value="Restrct_endonuc-II-like"/>
</dbReference>
<gene>
    <name evidence="1" type="ORF">AW11_02458</name>
</gene>
<keyword evidence="2" id="KW-1185">Reference proteome</keyword>
<dbReference type="SMART" id="SM01322">
    <property type="entry name" value="YaeQ"/>
    <property type="match status" value="1"/>
</dbReference>
<dbReference type="AlphaFoldDB" id="A0A011R8X7"/>
<evidence type="ECO:0000313" key="2">
    <source>
        <dbReference type="Proteomes" id="UP000022141"/>
    </source>
</evidence>
<organism evidence="1 2">
    <name type="scientific">Accumulibacter regalis</name>
    <dbReference type="NCBI Taxonomy" id="522306"/>
    <lineage>
        <taxon>Bacteria</taxon>
        <taxon>Pseudomonadati</taxon>
        <taxon>Pseudomonadota</taxon>
        <taxon>Betaproteobacteria</taxon>
        <taxon>Candidatus Accumulibacter</taxon>
    </lineage>
</organism>
<dbReference type="EMBL" id="JEMY01000033">
    <property type="protein sequence ID" value="EXI87594.1"/>
    <property type="molecule type" value="Genomic_DNA"/>
</dbReference>
<dbReference type="Gene3D" id="3.10.640.10">
    <property type="entry name" value="Restriction endonuclease-like alpha-beta roll domain"/>
    <property type="match status" value="1"/>
</dbReference>
<evidence type="ECO:0000313" key="1">
    <source>
        <dbReference type="EMBL" id="EXI87594.1"/>
    </source>
</evidence>
<dbReference type="PANTHER" id="PTHR38784">
    <property type="entry name" value="SUCROSE PHOSPHORYLASE"/>
    <property type="match status" value="1"/>
</dbReference>
<dbReference type="SUPFAM" id="SSF52980">
    <property type="entry name" value="Restriction endonuclease-like"/>
    <property type="match status" value="1"/>
</dbReference>
<dbReference type="PANTHER" id="PTHR38784:SF1">
    <property type="entry name" value="SUCROSE PHOSPHORYLASE"/>
    <property type="match status" value="1"/>
</dbReference>
<reference evidence="1" key="1">
    <citation type="submission" date="2014-02" db="EMBL/GenBank/DDBJ databases">
        <title>Expanding our view of genomic diversity in Candidatus Accumulibacter clades.</title>
        <authorList>
            <person name="Skennerton C.T."/>
            <person name="Barr J.J."/>
            <person name="Slater F.R."/>
            <person name="Bond P.L."/>
            <person name="Tyson G.W."/>
        </authorList>
    </citation>
    <scope>NUCLEOTIDE SEQUENCE [LARGE SCALE GENOMIC DNA]</scope>
</reference>
<dbReference type="CDD" id="cd22368">
    <property type="entry name" value="YaeQ-like"/>
    <property type="match status" value="1"/>
</dbReference>
<dbReference type="STRING" id="1454004.AW11_02458"/>
<name>A0A011R8X7_ACCRE</name>
<accession>A0A011R8X7</accession>
<dbReference type="PATRIC" id="fig|1454004.3.peg.2540"/>
<dbReference type="eggNOG" id="COG4681">
    <property type="taxonomic scope" value="Bacteria"/>
</dbReference>
<dbReference type="PIRSF" id="PIRSF011484">
    <property type="entry name" value="YaeQ"/>
    <property type="match status" value="1"/>
</dbReference>
<proteinExistence type="predicted"/>
<protein>
    <submittedName>
        <fullName evidence="1">YaeQ protein</fullName>
    </submittedName>
</protein>
<sequence>MALKATIFKAELTISDTDRGYYATHALTIARHPSETDERMMVRLLAFALNASDSLQFTTGLSTEGEPDLWQKSATNEIDLWIDVGLPDERHLRKACGRARQVVVYAYGGSKAGLWWARVGQALERFDNLSVFELTRATTGELAALSQRGMSITCMVGDGGIWLSDAGNNVSVEPAAWMNSRPGKQGSANGR</sequence>
<dbReference type="InterPro" id="IPR038590">
    <property type="entry name" value="YaeQ_sf"/>
</dbReference>
<dbReference type="InterPro" id="IPR009822">
    <property type="entry name" value="YaeQ"/>
</dbReference>
<dbReference type="Proteomes" id="UP000022141">
    <property type="component" value="Unassembled WGS sequence"/>
</dbReference>